<accession>A0A9N9JF25</accession>
<dbReference type="AlphaFoldDB" id="A0A9N9JF25"/>
<feature type="non-terminal residue" evidence="1">
    <location>
        <position position="89"/>
    </location>
</feature>
<comment type="caution">
    <text evidence="1">The sequence shown here is derived from an EMBL/GenBank/DDBJ whole genome shotgun (WGS) entry which is preliminary data.</text>
</comment>
<sequence>ILENHASAISNITVFNLIQDENFYIKCRQISTILKPIKELTNCLEAKMANLANTFIGLIKLAASINQVEDSNIWKSNLIANFNRRFYEI</sequence>
<dbReference type="OrthoDB" id="2396812at2759"/>
<evidence type="ECO:0000313" key="1">
    <source>
        <dbReference type="EMBL" id="CAG8778578.1"/>
    </source>
</evidence>
<proteinExistence type="predicted"/>
<gene>
    <name evidence="1" type="ORF">ALEPTO_LOCUS14546</name>
</gene>
<keyword evidence="2" id="KW-1185">Reference proteome</keyword>
<dbReference type="Proteomes" id="UP000789508">
    <property type="component" value="Unassembled WGS sequence"/>
</dbReference>
<protein>
    <submittedName>
        <fullName evidence="1">12370_t:CDS:1</fullName>
    </submittedName>
</protein>
<evidence type="ECO:0000313" key="2">
    <source>
        <dbReference type="Proteomes" id="UP000789508"/>
    </source>
</evidence>
<organism evidence="1 2">
    <name type="scientific">Ambispora leptoticha</name>
    <dbReference type="NCBI Taxonomy" id="144679"/>
    <lineage>
        <taxon>Eukaryota</taxon>
        <taxon>Fungi</taxon>
        <taxon>Fungi incertae sedis</taxon>
        <taxon>Mucoromycota</taxon>
        <taxon>Glomeromycotina</taxon>
        <taxon>Glomeromycetes</taxon>
        <taxon>Archaeosporales</taxon>
        <taxon>Ambisporaceae</taxon>
        <taxon>Ambispora</taxon>
    </lineage>
</organism>
<reference evidence="1" key="1">
    <citation type="submission" date="2021-06" db="EMBL/GenBank/DDBJ databases">
        <authorList>
            <person name="Kallberg Y."/>
            <person name="Tangrot J."/>
            <person name="Rosling A."/>
        </authorList>
    </citation>
    <scope>NUCLEOTIDE SEQUENCE</scope>
    <source>
        <strain evidence="1">FL130A</strain>
    </source>
</reference>
<feature type="non-terminal residue" evidence="1">
    <location>
        <position position="1"/>
    </location>
</feature>
<dbReference type="EMBL" id="CAJVPS010057336">
    <property type="protein sequence ID" value="CAG8778578.1"/>
    <property type="molecule type" value="Genomic_DNA"/>
</dbReference>
<name>A0A9N9JF25_9GLOM</name>